<reference evidence="4 5" key="1">
    <citation type="submission" date="2020-08" db="EMBL/GenBank/DDBJ databases">
        <title>Sequencing the genomes of 1000 actinobacteria strains.</title>
        <authorList>
            <person name="Klenk H.-P."/>
        </authorList>
    </citation>
    <scope>NUCLEOTIDE SEQUENCE [LARGE SCALE GENOMIC DNA]</scope>
    <source>
        <strain evidence="4 5">DSM 44551</strain>
    </source>
</reference>
<gene>
    <name evidence="4" type="ORF">HDA36_000576</name>
</gene>
<sequence>MPLRRRTLIAAGSASAALLVLCTFCNGPIDAASTGCGAAAPAASPPAGGYTRPWAAAAPAEEEPAGLGPEEEGVTGDLNGDGEDDLVVFPVMEDMMDPGEVRLSGAEGEEAVQSLNPVIADSGVVADIDGDGYGDLVANRTGPSVEDSGREPGRLTVFFGGPGGLERGPVGELTLDSPGVPRDSAEGDRFGRVLAAGDVDGDGRDEVAAGVNRPVWEGRLPRGMGDLILLHGGPEGLTGEGAVLLCPESAGAVPFPEKGESDPGLLGPLDYDSSRGLPFMADVDGDGDDELLVKALLDRGRQRTGDPEWGFDLSGGGVAALPSAALPGDG</sequence>
<dbReference type="RefSeq" id="WP_184388408.1">
    <property type="nucleotide sequence ID" value="NZ_BAAAJD010000023.1"/>
</dbReference>
<dbReference type="EMBL" id="JACHDB010000001">
    <property type="protein sequence ID" value="MBB5430492.1"/>
    <property type="molecule type" value="Genomic_DNA"/>
</dbReference>
<dbReference type="Pfam" id="PF01839">
    <property type="entry name" value="FG-GAP"/>
    <property type="match status" value="1"/>
</dbReference>
<evidence type="ECO:0000256" key="2">
    <source>
        <dbReference type="SAM" id="MobiDB-lite"/>
    </source>
</evidence>
<organism evidence="4 5">
    <name type="scientific">Nocardiopsis composta</name>
    <dbReference type="NCBI Taxonomy" id="157465"/>
    <lineage>
        <taxon>Bacteria</taxon>
        <taxon>Bacillati</taxon>
        <taxon>Actinomycetota</taxon>
        <taxon>Actinomycetes</taxon>
        <taxon>Streptosporangiales</taxon>
        <taxon>Nocardiopsidaceae</taxon>
        <taxon>Nocardiopsis</taxon>
    </lineage>
</organism>
<proteinExistence type="predicted"/>
<dbReference type="AlphaFoldDB" id="A0A7W8QHD7"/>
<feature type="signal peptide" evidence="3">
    <location>
        <begin position="1"/>
        <end position="31"/>
    </location>
</feature>
<accession>A0A7W8QHD7</accession>
<feature type="chain" id="PRO_5030535079" description="VCBS repeat-containing protein" evidence="3">
    <location>
        <begin position="32"/>
        <end position="330"/>
    </location>
</feature>
<comment type="caution">
    <text evidence="4">The sequence shown here is derived from an EMBL/GenBank/DDBJ whole genome shotgun (WGS) entry which is preliminary data.</text>
</comment>
<dbReference type="Gene3D" id="2.130.10.130">
    <property type="entry name" value="Integrin alpha, N-terminal"/>
    <property type="match status" value="1"/>
</dbReference>
<dbReference type="SUPFAM" id="SSF69318">
    <property type="entry name" value="Integrin alpha N-terminal domain"/>
    <property type="match status" value="1"/>
</dbReference>
<feature type="region of interest" description="Disordered" evidence="2">
    <location>
        <begin position="57"/>
        <end position="81"/>
    </location>
</feature>
<dbReference type="InterPro" id="IPR028994">
    <property type="entry name" value="Integrin_alpha_N"/>
</dbReference>
<evidence type="ECO:0000313" key="5">
    <source>
        <dbReference type="Proteomes" id="UP000572635"/>
    </source>
</evidence>
<keyword evidence="5" id="KW-1185">Reference proteome</keyword>
<dbReference type="Proteomes" id="UP000572635">
    <property type="component" value="Unassembled WGS sequence"/>
</dbReference>
<evidence type="ECO:0000256" key="1">
    <source>
        <dbReference type="ARBA" id="ARBA00022729"/>
    </source>
</evidence>
<dbReference type="InterPro" id="IPR013517">
    <property type="entry name" value="FG-GAP"/>
</dbReference>
<protein>
    <recommendedName>
        <fullName evidence="6">VCBS repeat-containing protein</fullName>
    </recommendedName>
</protein>
<name>A0A7W8QHD7_9ACTN</name>
<evidence type="ECO:0008006" key="6">
    <source>
        <dbReference type="Google" id="ProtNLM"/>
    </source>
</evidence>
<keyword evidence="1 3" id="KW-0732">Signal</keyword>
<feature type="compositionally biased region" description="Acidic residues" evidence="2">
    <location>
        <begin position="60"/>
        <end position="81"/>
    </location>
</feature>
<evidence type="ECO:0000256" key="3">
    <source>
        <dbReference type="SAM" id="SignalP"/>
    </source>
</evidence>
<evidence type="ECO:0000313" key="4">
    <source>
        <dbReference type="EMBL" id="MBB5430492.1"/>
    </source>
</evidence>